<dbReference type="EMBL" id="MTQA01000091">
    <property type="protein sequence ID" value="PNP79403.1"/>
    <property type="molecule type" value="Genomic_DNA"/>
</dbReference>
<dbReference type="Proteomes" id="UP000236664">
    <property type="component" value="Unassembled WGS sequence"/>
</dbReference>
<dbReference type="OrthoDB" id="4161727at2759"/>
<organism evidence="2 3">
    <name type="scientific">Gibberella nygamai</name>
    <name type="common">Bean root rot disease fungus</name>
    <name type="synonym">Fusarium nygamai</name>
    <dbReference type="NCBI Taxonomy" id="42673"/>
    <lineage>
        <taxon>Eukaryota</taxon>
        <taxon>Fungi</taxon>
        <taxon>Dikarya</taxon>
        <taxon>Ascomycota</taxon>
        <taxon>Pezizomycotina</taxon>
        <taxon>Sordariomycetes</taxon>
        <taxon>Hypocreomycetidae</taxon>
        <taxon>Hypocreales</taxon>
        <taxon>Nectriaceae</taxon>
        <taxon>Fusarium</taxon>
        <taxon>Fusarium fujikuroi species complex</taxon>
    </lineage>
</organism>
<evidence type="ECO:0000313" key="3">
    <source>
        <dbReference type="Proteomes" id="UP000236664"/>
    </source>
</evidence>
<proteinExistence type="predicted"/>
<protein>
    <submittedName>
        <fullName evidence="2">Uncharacterized protein</fullName>
    </submittedName>
</protein>
<accession>A0A2K0WAV9</accession>
<reference evidence="2 3" key="1">
    <citation type="submission" date="2017-06" db="EMBL/GenBank/DDBJ databases">
        <title>Genome of Fusarium nygamai isolate CS10214.</title>
        <authorList>
            <person name="Gardiner D.M."/>
            <person name="Obanor F."/>
            <person name="Kazan K."/>
        </authorList>
    </citation>
    <scope>NUCLEOTIDE SEQUENCE [LARGE SCALE GENOMIC DNA]</scope>
    <source>
        <strain evidence="2 3">CS10214</strain>
    </source>
</reference>
<evidence type="ECO:0000313" key="2">
    <source>
        <dbReference type="EMBL" id="PNP79403.1"/>
    </source>
</evidence>
<keyword evidence="3" id="KW-1185">Reference proteome</keyword>
<feature type="compositionally biased region" description="Basic and acidic residues" evidence="1">
    <location>
        <begin position="33"/>
        <end position="49"/>
    </location>
</feature>
<comment type="caution">
    <text evidence="2">The sequence shown here is derived from an EMBL/GenBank/DDBJ whole genome shotgun (WGS) entry which is preliminary data.</text>
</comment>
<feature type="compositionally biased region" description="Basic and acidic residues" evidence="1">
    <location>
        <begin position="72"/>
        <end position="81"/>
    </location>
</feature>
<evidence type="ECO:0000256" key="1">
    <source>
        <dbReference type="SAM" id="MobiDB-lite"/>
    </source>
</evidence>
<dbReference type="AlphaFoldDB" id="A0A2K0WAV9"/>
<gene>
    <name evidence="2" type="ORF">FNYG_07238</name>
</gene>
<name>A0A2K0WAV9_GIBNY</name>
<sequence>MLAKYMVKGRNCNKVEQEGELGSPQEGTSSQKDQTEQQRDAAKHQERSKTSAGKKRSTGPAGHPNDEDDLNDPGKDGDTSRKRSKKRAKESENTSSGHTANGDANRDLNVLDVIPRSKLRMN</sequence>
<feature type="region of interest" description="Disordered" evidence="1">
    <location>
        <begin position="1"/>
        <end position="122"/>
    </location>
</feature>